<comment type="caution">
    <text evidence="1">The sequence shown here is derived from an EMBL/GenBank/DDBJ whole genome shotgun (WGS) entry which is preliminary data.</text>
</comment>
<evidence type="ECO:0000313" key="2">
    <source>
        <dbReference type="Proteomes" id="UP000779574"/>
    </source>
</evidence>
<reference evidence="1" key="1">
    <citation type="journal article" date="2021" name="J Fungi (Basel)">
        <title>Virulence traits and population genomics of the black yeast Aureobasidium melanogenum.</title>
        <authorList>
            <person name="Cernosa A."/>
            <person name="Sun X."/>
            <person name="Gostincar C."/>
            <person name="Fang C."/>
            <person name="Gunde-Cimerman N."/>
            <person name="Song Z."/>
        </authorList>
    </citation>
    <scope>NUCLEOTIDE SEQUENCE</scope>
    <source>
        <strain evidence="1">EXF-9911</strain>
    </source>
</reference>
<feature type="non-terminal residue" evidence="1">
    <location>
        <position position="270"/>
    </location>
</feature>
<dbReference type="AlphaFoldDB" id="A0A9P8EJJ7"/>
<sequence length="270" mass="30888">MATSRPQVYVTQQQQEMLGAWENGGYCGLAGSILDMERNYSRQINESRTINQTQHMSHAIMLLSQHEELMPSILQNCLIEDIKNRTVPLDPRFKIIHAKQRQEDVACGLYINYLLDPRGYGLTVTEYEEFVEGIIACIENRTMRSHRSGFNIDQAATAYFLSYTGRAKNEIPNMRKSCSGKTNLQDFKASQAALIADAKAQKPTEVRIPGEAEFSINVHTRCYEHDKLQGSANFFRLARCVLNALWPARKFILHSVYVFQAFMALPEQKW</sequence>
<dbReference type="OrthoDB" id="3903939at2759"/>
<evidence type="ECO:0000313" key="1">
    <source>
        <dbReference type="EMBL" id="KAG9691653.1"/>
    </source>
</evidence>
<protein>
    <submittedName>
        <fullName evidence="1">Uncharacterized protein</fullName>
    </submittedName>
</protein>
<dbReference type="EMBL" id="JAHFXF010000260">
    <property type="protein sequence ID" value="KAG9691653.1"/>
    <property type="molecule type" value="Genomic_DNA"/>
</dbReference>
<reference evidence="1" key="2">
    <citation type="submission" date="2021-08" db="EMBL/GenBank/DDBJ databases">
        <authorList>
            <person name="Gostincar C."/>
            <person name="Sun X."/>
            <person name="Song Z."/>
            <person name="Gunde-Cimerman N."/>
        </authorList>
    </citation>
    <scope>NUCLEOTIDE SEQUENCE</scope>
    <source>
        <strain evidence="1">EXF-9911</strain>
    </source>
</reference>
<name>A0A9P8EJJ7_AURME</name>
<organism evidence="1 2">
    <name type="scientific">Aureobasidium melanogenum</name>
    <name type="common">Aureobasidium pullulans var. melanogenum</name>
    <dbReference type="NCBI Taxonomy" id="46634"/>
    <lineage>
        <taxon>Eukaryota</taxon>
        <taxon>Fungi</taxon>
        <taxon>Dikarya</taxon>
        <taxon>Ascomycota</taxon>
        <taxon>Pezizomycotina</taxon>
        <taxon>Dothideomycetes</taxon>
        <taxon>Dothideomycetidae</taxon>
        <taxon>Dothideales</taxon>
        <taxon>Saccotheciaceae</taxon>
        <taxon>Aureobasidium</taxon>
    </lineage>
</organism>
<dbReference type="Proteomes" id="UP000779574">
    <property type="component" value="Unassembled WGS sequence"/>
</dbReference>
<proteinExistence type="predicted"/>
<accession>A0A9P8EJJ7</accession>
<gene>
    <name evidence="1" type="ORF">KCU76_g7293</name>
</gene>